<dbReference type="PANTHER" id="PTHR21549:SF1">
    <property type="entry name" value="COILED-COIL DOMAIN-CONTAINING PROTEIN 148"/>
    <property type="match status" value="1"/>
</dbReference>
<protein>
    <submittedName>
        <fullName evidence="3">Coiled-coil domain containing 148</fullName>
    </submittedName>
</protein>
<sequence length="236" mass="27888">LAELEYRANEAFQAAKARLDAEKLDRETHRREFIKKLILDRRRAQQAERESLQEAERKRMEELKAAHEAQRRQDTERLAEMEKERLRRLAEERARAREEAEREQSLKEARLEAIRMKVRPIVPDDPSRLLSSTAVSQNQHRLEQSHPLPEEMEGIELRRFYLTIDNPLNTFTDKQLQSDRRTRLSAALFDAGLLDSDYARDLLAQVPLERPVRLEMMTSLEAEERRMKGTSKYAPR</sequence>
<evidence type="ECO:0000256" key="2">
    <source>
        <dbReference type="SAM" id="MobiDB-lite"/>
    </source>
</evidence>
<name>A0A183S7Q7_SCHSO</name>
<evidence type="ECO:0000313" key="3">
    <source>
        <dbReference type="WBParaSite" id="SSLN_0000026801-mRNA-1"/>
    </source>
</evidence>
<organism evidence="3">
    <name type="scientific">Schistocephalus solidus</name>
    <name type="common">Tapeworm</name>
    <dbReference type="NCBI Taxonomy" id="70667"/>
    <lineage>
        <taxon>Eukaryota</taxon>
        <taxon>Metazoa</taxon>
        <taxon>Spiralia</taxon>
        <taxon>Lophotrochozoa</taxon>
        <taxon>Platyhelminthes</taxon>
        <taxon>Cestoda</taxon>
        <taxon>Eucestoda</taxon>
        <taxon>Diphyllobothriidea</taxon>
        <taxon>Diphyllobothriidae</taxon>
        <taxon>Schistocephalus</taxon>
    </lineage>
</organism>
<reference evidence="3" key="1">
    <citation type="submission" date="2016-06" db="UniProtKB">
        <authorList>
            <consortium name="WormBaseParasite"/>
        </authorList>
    </citation>
    <scope>IDENTIFICATION</scope>
</reference>
<dbReference type="AlphaFoldDB" id="A0A183S7Q7"/>
<dbReference type="InterPro" id="IPR039902">
    <property type="entry name" value="CCDC148/CCDC112"/>
</dbReference>
<dbReference type="WBParaSite" id="SSLN_0000026801-mRNA-1">
    <property type="protein sequence ID" value="SSLN_0000026801-mRNA-1"/>
    <property type="gene ID" value="SSLN_0000026801"/>
</dbReference>
<proteinExistence type="predicted"/>
<keyword evidence="1" id="KW-0175">Coiled coil</keyword>
<accession>A0A183S7Q7</accession>
<dbReference type="PANTHER" id="PTHR21549">
    <property type="entry name" value="MUTATED IN BLADDER CANCER 1"/>
    <property type="match status" value="1"/>
</dbReference>
<evidence type="ECO:0000256" key="1">
    <source>
        <dbReference type="ARBA" id="ARBA00023054"/>
    </source>
</evidence>
<feature type="region of interest" description="Disordered" evidence="2">
    <location>
        <begin position="43"/>
        <end position="79"/>
    </location>
</feature>